<dbReference type="InParanoid" id="A0A194XKJ1"/>
<dbReference type="InterPro" id="IPR001138">
    <property type="entry name" value="Zn2Cys6_DnaBD"/>
</dbReference>
<dbReference type="GO" id="GO:0000981">
    <property type="term" value="F:DNA-binding transcription factor activity, RNA polymerase II-specific"/>
    <property type="evidence" value="ECO:0007669"/>
    <property type="project" value="InterPro"/>
</dbReference>
<evidence type="ECO:0000256" key="3">
    <source>
        <dbReference type="SAM" id="MobiDB-lite"/>
    </source>
</evidence>
<dbReference type="GO" id="GO:0005634">
    <property type="term" value="C:nucleus"/>
    <property type="evidence" value="ECO:0007669"/>
    <property type="project" value="TreeGrafter"/>
</dbReference>
<dbReference type="InterPro" id="IPR007219">
    <property type="entry name" value="XnlR_reg_dom"/>
</dbReference>
<dbReference type="InterPro" id="IPR050797">
    <property type="entry name" value="Carb_Metab_Trans_Reg"/>
</dbReference>
<accession>A0A194XKJ1</accession>
<organism evidence="5 6">
    <name type="scientific">Mollisia scopiformis</name>
    <name type="common">Conifer needle endophyte fungus</name>
    <name type="synonym">Phialocephala scopiformis</name>
    <dbReference type="NCBI Taxonomy" id="149040"/>
    <lineage>
        <taxon>Eukaryota</taxon>
        <taxon>Fungi</taxon>
        <taxon>Dikarya</taxon>
        <taxon>Ascomycota</taxon>
        <taxon>Pezizomycotina</taxon>
        <taxon>Leotiomycetes</taxon>
        <taxon>Helotiales</taxon>
        <taxon>Mollisiaceae</taxon>
        <taxon>Mollisia</taxon>
    </lineage>
</organism>
<dbReference type="FunCoup" id="A0A194XKJ1">
    <property type="interactions" value="340"/>
</dbReference>
<dbReference type="PANTHER" id="PTHR31668">
    <property type="entry name" value="GLUCOSE TRANSPORT TRANSCRIPTION REGULATOR RGT1-RELATED-RELATED"/>
    <property type="match status" value="1"/>
</dbReference>
<evidence type="ECO:0000313" key="5">
    <source>
        <dbReference type="EMBL" id="KUJ20307.1"/>
    </source>
</evidence>
<feature type="region of interest" description="Disordered" evidence="3">
    <location>
        <begin position="1"/>
        <end position="65"/>
    </location>
</feature>
<evidence type="ECO:0000313" key="6">
    <source>
        <dbReference type="Proteomes" id="UP000070700"/>
    </source>
</evidence>
<feature type="compositionally biased region" description="Low complexity" evidence="3">
    <location>
        <begin position="721"/>
        <end position="732"/>
    </location>
</feature>
<feature type="region of interest" description="Disordered" evidence="3">
    <location>
        <begin position="704"/>
        <end position="757"/>
    </location>
</feature>
<feature type="region of interest" description="Disordered" evidence="3">
    <location>
        <begin position="99"/>
        <end position="134"/>
    </location>
</feature>
<dbReference type="STRING" id="149040.A0A194XKJ1"/>
<proteinExistence type="predicted"/>
<dbReference type="KEGG" id="psco:LY89DRAFT_578866"/>
<feature type="compositionally biased region" description="Low complexity" evidence="3">
    <location>
        <begin position="24"/>
        <end position="33"/>
    </location>
</feature>
<gene>
    <name evidence="5" type="ORF">LY89DRAFT_578866</name>
</gene>
<keyword evidence="1" id="KW-0479">Metal-binding</keyword>
<dbReference type="GeneID" id="28818697"/>
<dbReference type="Pfam" id="PF04082">
    <property type="entry name" value="Fungal_trans"/>
    <property type="match status" value="1"/>
</dbReference>
<dbReference type="SMART" id="SM00066">
    <property type="entry name" value="GAL4"/>
    <property type="match status" value="1"/>
</dbReference>
<dbReference type="CDD" id="cd12148">
    <property type="entry name" value="fungal_TF_MHR"/>
    <property type="match status" value="1"/>
</dbReference>
<dbReference type="PANTHER" id="PTHR31668:SF4">
    <property type="entry name" value="TRANSCRIPTIONAL ACTIVATOR PROTEIN DAL81"/>
    <property type="match status" value="1"/>
</dbReference>
<dbReference type="SUPFAM" id="SSF57701">
    <property type="entry name" value="Zn2/Cys6 DNA-binding domain"/>
    <property type="match status" value="1"/>
</dbReference>
<reference evidence="5 6" key="1">
    <citation type="submission" date="2015-10" db="EMBL/GenBank/DDBJ databases">
        <title>Full genome of DAOMC 229536 Phialocephala scopiformis, a fungal endophyte of spruce producing the potent anti-insectan compound rugulosin.</title>
        <authorList>
            <consortium name="DOE Joint Genome Institute"/>
            <person name="Walker A.K."/>
            <person name="Frasz S.L."/>
            <person name="Seifert K.A."/>
            <person name="Miller J.D."/>
            <person name="Mondo S.J."/>
            <person name="Labutti K."/>
            <person name="Lipzen A."/>
            <person name="Dockter R."/>
            <person name="Kennedy M."/>
            <person name="Grigoriev I.V."/>
            <person name="Spatafora J.W."/>
        </authorList>
    </citation>
    <scope>NUCLEOTIDE SEQUENCE [LARGE SCALE GENOMIC DNA]</scope>
    <source>
        <strain evidence="5 6">CBS 120377</strain>
    </source>
</reference>
<dbReference type="PROSITE" id="PS00463">
    <property type="entry name" value="ZN2_CY6_FUNGAL_1"/>
    <property type="match status" value="1"/>
</dbReference>
<dbReference type="GO" id="GO:0003677">
    <property type="term" value="F:DNA binding"/>
    <property type="evidence" value="ECO:0007669"/>
    <property type="project" value="InterPro"/>
</dbReference>
<dbReference type="GO" id="GO:0001080">
    <property type="term" value="P:nitrogen catabolite activation of transcription from RNA polymerase II promoter"/>
    <property type="evidence" value="ECO:0007669"/>
    <property type="project" value="TreeGrafter"/>
</dbReference>
<feature type="compositionally biased region" description="Basic and acidic residues" evidence="3">
    <location>
        <begin position="108"/>
        <end position="118"/>
    </location>
</feature>
<dbReference type="GO" id="GO:0008270">
    <property type="term" value="F:zinc ion binding"/>
    <property type="evidence" value="ECO:0007669"/>
    <property type="project" value="InterPro"/>
</dbReference>
<sequence length="757" mass="83438">MSNPTAVARTAPIAIASRRPRPDSSSNELSNSSHLTGRAQLSGSMSSSASGESGTNNIRSRKERPCDACRRRKSRCVINEGQTTCVLCQFHTQECTFVQSPQPRKRKLNTEGKEESVAKRRKRRTTESSVSSLGATNSLVEDMANIGGPTLLKRTLGLQNDRYSQYIGPTTDFEPSLIDLSPFDPQDESLLSRGTLRKVSDIDTFLMLPDYNTPGQEHVIDDVDAIEDIVKPHGPALLELYFRIIHPNFPILQKAVFYEKYNRSYREFSPPILAAVYILAINWWDHSDDLANQPRPDLRELERLARVTLADAMYRPKLSTIQAGLLLSQRPEGDQWAPTAQLVAIGQELGLHLDCSNWKIPPWERGLRKRLAWALYMQDKWGSLVHGRPSHIFASNWAVQSLSQNDFPDVEYDESDAEESAEYERGRLLFTQMIILSQILSEVLDTFYTLQAMAAVTQAGAQGTHLVLQLAKPVQLKLKEWFAALPQALRMDSSTAIQNTNRLISTGFLHLAYFATEITLHRRIIRSLAPQASSAAQNNAPALDPYIVHICRSAAKTRLISAMDFVNRLTSSHLRSFWYFASKTNFALIGTFGSLLWATAPGREEADWYRRRLGEYRWTLGVSGKGGGADGGNALLTEFALNMLDTSTSLLKSLPEKPALSRVGSESENLGGTKRQRSIAEGYGYGFNVGGGFAVGGPRGDGSVGSYGAERDGENESIVRSGLASPSTSVSSGGSGLGYDTYLAQPPGFGAPTEEGY</sequence>
<protein>
    <recommendedName>
        <fullName evidence="4">Zn(2)-C6 fungal-type domain-containing protein</fullName>
    </recommendedName>
</protein>
<dbReference type="CDD" id="cd00067">
    <property type="entry name" value="GAL4"/>
    <property type="match status" value="1"/>
</dbReference>
<evidence type="ECO:0000256" key="1">
    <source>
        <dbReference type="ARBA" id="ARBA00022723"/>
    </source>
</evidence>
<evidence type="ECO:0000256" key="2">
    <source>
        <dbReference type="ARBA" id="ARBA00023242"/>
    </source>
</evidence>
<name>A0A194XKJ1_MOLSC</name>
<dbReference type="InterPro" id="IPR036864">
    <property type="entry name" value="Zn2-C6_fun-type_DNA-bd_sf"/>
</dbReference>
<keyword evidence="2" id="KW-0539">Nucleus</keyword>
<feature type="compositionally biased region" description="Low complexity" evidence="3">
    <location>
        <begin position="42"/>
        <end position="54"/>
    </location>
</feature>
<dbReference type="RefSeq" id="XP_018074662.1">
    <property type="nucleotide sequence ID" value="XM_018208971.1"/>
</dbReference>
<feature type="domain" description="Zn(2)-C6 fungal-type" evidence="4">
    <location>
        <begin position="65"/>
        <end position="95"/>
    </location>
</feature>
<evidence type="ECO:0000259" key="4">
    <source>
        <dbReference type="PROSITE" id="PS00463"/>
    </source>
</evidence>
<dbReference type="Gene3D" id="4.10.240.10">
    <property type="entry name" value="Zn(2)-C6 fungal-type DNA-binding domain"/>
    <property type="match status" value="1"/>
</dbReference>
<dbReference type="OrthoDB" id="2264294at2759"/>
<keyword evidence="6" id="KW-1185">Reference proteome</keyword>
<dbReference type="Proteomes" id="UP000070700">
    <property type="component" value="Unassembled WGS sequence"/>
</dbReference>
<dbReference type="GO" id="GO:0006351">
    <property type="term" value="P:DNA-templated transcription"/>
    <property type="evidence" value="ECO:0007669"/>
    <property type="project" value="InterPro"/>
</dbReference>
<dbReference type="EMBL" id="KQ947409">
    <property type="protein sequence ID" value="KUJ20307.1"/>
    <property type="molecule type" value="Genomic_DNA"/>
</dbReference>
<dbReference type="AlphaFoldDB" id="A0A194XKJ1"/>